<sequence>MALPMAFEGLTTLALLAQQPAGVTWFLPWIGAVLLAVALGCTVLLSVPLHAKMATNPDARVGAKLVSTNWPRTIAWSLRAVVSAVMVAQMVNGL</sequence>
<dbReference type="AlphaFoldDB" id="A0A0R2Q9G3"/>
<protein>
    <recommendedName>
        <fullName evidence="4">DUF1772 domain-containing protein</fullName>
    </recommendedName>
</protein>
<comment type="caution">
    <text evidence="2">The sequence shown here is derived from an EMBL/GenBank/DDBJ whole genome shotgun (WGS) entry which is preliminary data.</text>
</comment>
<evidence type="ECO:0000313" key="3">
    <source>
        <dbReference type="Proteomes" id="UP000051017"/>
    </source>
</evidence>
<feature type="transmembrane region" description="Helical" evidence="1">
    <location>
        <begin position="26"/>
        <end position="47"/>
    </location>
</feature>
<evidence type="ECO:0008006" key="4">
    <source>
        <dbReference type="Google" id="ProtNLM"/>
    </source>
</evidence>
<organism evidence="2 3">
    <name type="scientific">Acidimicrobiia bacterium BACL6 MAG-120924-bin43</name>
    <dbReference type="NCBI Taxonomy" id="1655583"/>
    <lineage>
        <taxon>Bacteria</taxon>
        <taxon>Bacillati</taxon>
        <taxon>Actinomycetota</taxon>
        <taxon>Acidimicrobiia</taxon>
        <taxon>acIV cluster</taxon>
    </lineage>
</organism>
<evidence type="ECO:0000313" key="2">
    <source>
        <dbReference type="EMBL" id="KRO46991.1"/>
    </source>
</evidence>
<dbReference type="EMBL" id="LIBJ01000206">
    <property type="protein sequence ID" value="KRO46991.1"/>
    <property type="molecule type" value="Genomic_DNA"/>
</dbReference>
<gene>
    <name evidence="2" type="ORF">ABR75_02835</name>
</gene>
<keyword evidence="1" id="KW-1133">Transmembrane helix</keyword>
<keyword evidence="1" id="KW-0812">Transmembrane</keyword>
<evidence type="ECO:0000256" key="1">
    <source>
        <dbReference type="SAM" id="Phobius"/>
    </source>
</evidence>
<name>A0A0R2Q9G3_9ACTN</name>
<proteinExistence type="predicted"/>
<dbReference type="Proteomes" id="UP000051017">
    <property type="component" value="Unassembled WGS sequence"/>
</dbReference>
<keyword evidence="1" id="KW-0472">Membrane</keyword>
<accession>A0A0R2Q9G3</accession>
<reference evidence="2 3" key="1">
    <citation type="submission" date="2015-10" db="EMBL/GenBank/DDBJ databases">
        <title>Metagenome-Assembled Genomes uncover a global brackish microbiome.</title>
        <authorList>
            <person name="Hugerth L.W."/>
            <person name="Larsson J."/>
            <person name="Alneberg J."/>
            <person name="Lindh M.V."/>
            <person name="Legrand C."/>
            <person name="Pinhassi J."/>
            <person name="Andersson A.F."/>
        </authorList>
    </citation>
    <scope>NUCLEOTIDE SEQUENCE [LARGE SCALE GENOMIC DNA]</scope>
    <source>
        <strain evidence="2">BACL6 MAG-120924-bin43</strain>
    </source>
</reference>